<dbReference type="GO" id="GO:0060397">
    <property type="term" value="P:growth hormone receptor signaling pathway via JAK-STAT"/>
    <property type="evidence" value="ECO:0007669"/>
    <property type="project" value="TreeGrafter"/>
</dbReference>
<dbReference type="PROSITE" id="PS50057">
    <property type="entry name" value="FERM_3"/>
    <property type="match status" value="1"/>
</dbReference>
<dbReference type="InterPro" id="IPR051286">
    <property type="entry name" value="JAK"/>
</dbReference>
<dbReference type="GO" id="GO:0005829">
    <property type="term" value="C:cytosol"/>
    <property type="evidence" value="ECO:0007669"/>
    <property type="project" value="TreeGrafter"/>
</dbReference>
<accession>A0A2D4L897</accession>
<proteinExistence type="predicted"/>
<dbReference type="Pfam" id="PF18379">
    <property type="entry name" value="FERM_F1"/>
    <property type="match status" value="1"/>
</dbReference>
<dbReference type="GO" id="GO:0030154">
    <property type="term" value="P:cell differentiation"/>
    <property type="evidence" value="ECO:0007669"/>
    <property type="project" value="TreeGrafter"/>
</dbReference>
<dbReference type="GO" id="GO:0004715">
    <property type="term" value="F:non-membrane spanning protein tyrosine kinase activity"/>
    <property type="evidence" value="ECO:0007669"/>
    <property type="project" value="TreeGrafter"/>
</dbReference>
<dbReference type="AlphaFoldDB" id="A0A2D4L897"/>
<dbReference type="PANTHER" id="PTHR45807:SF6">
    <property type="entry name" value="NON-RECEPTOR TYROSINE-PROTEIN KINASE TYK2"/>
    <property type="match status" value="1"/>
</dbReference>
<dbReference type="GO" id="GO:0005131">
    <property type="term" value="F:growth hormone receptor binding"/>
    <property type="evidence" value="ECO:0007669"/>
    <property type="project" value="TreeGrafter"/>
</dbReference>
<name>A0A2D4L897_9SAUR</name>
<reference evidence="2" key="2">
    <citation type="submission" date="2017-11" db="EMBL/GenBank/DDBJ databases">
        <title>Coralsnake Venomics: Analyses of Venom Gland Transcriptomes and Proteomes of Six Brazilian Taxa.</title>
        <authorList>
            <person name="Aird S.D."/>
            <person name="Jorge da Silva N."/>
            <person name="Qiu L."/>
            <person name="Villar-Briones A."/>
            <person name="Aparecida-Saddi V."/>
            <person name="Campos-Telles M.P."/>
            <person name="Grau M."/>
            <person name="Mikheyev A.S."/>
        </authorList>
    </citation>
    <scope>NUCLEOTIDE SEQUENCE</scope>
    <source>
        <tissue evidence="2">Venom_gland</tissue>
    </source>
</reference>
<sequence length="162" mass="19076">MSMMPLCHFAIKHSESGMEREHFSPAGGLRVFLHWKGEAEEQYQTYIKGTPCAEEICIDIAQKIGITPTCFSLFALYDPEANLWFPPNYVFYVDSDIKVTLHFRMRYYFRNWHGTNDKEPAIYRSIPRSADSEDRSYRSEQGNAILDKSSFSYLFEQVWHFF</sequence>
<dbReference type="GO" id="GO:0019221">
    <property type="term" value="P:cytokine-mediated signaling pathway"/>
    <property type="evidence" value="ECO:0007669"/>
    <property type="project" value="TreeGrafter"/>
</dbReference>
<feature type="domain" description="FERM" evidence="1">
    <location>
        <begin position="27"/>
        <end position="162"/>
    </location>
</feature>
<dbReference type="InterPro" id="IPR000299">
    <property type="entry name" value="FERM_domain"/>
</dbReference>
<evidence type="ECO:0000259" key="1">
    <source>
        <dbReference type="PROSITE" id="PS50057"/>
    </source>
</evidence>
<reference evidence="2" key="1">
    <citation type="submission" date="2017-07" db="EMBL/GenBank/DDBJ databases">
        <authorList>
            <person name="Mikheyev A."/>
            <person name="Grau M."/>
        </authorList>
    </citation>
    <scope>NUCLEOTIDE SEQUENCE</scope>
    <source>
        <tissue evidence="2">Venom_gland</tissue>
    </source>
</reference>
<dbReference type="InterPro" id="IPR041155">
    <property type="entry name" value="FERM_F1"/>
</dbReference>
<organism evidence="2">
    <name type="scientific">Micrurus spixii</name>
    <name type="common">Amazon coral snake</name>
    <dbReference type="NCBI Taxonomy" id="129469"/>
    <lineage>
        <taxon>Eukaryota</taxon>
        <taxon>Metazoa</taxon>
        <taxon>Chordata</taxon>
        <taxon>Craniata</taxon>
        <taxon>Vertebrata</taxon>
        <taxon>Euteleostomi</taxon>
        <taxon>Lepidosauria</taxon>
        <taxon>Squamata</taxon>
        <taxon>Bifurcata</taxon>
        <taxon>Unidentata</taxon>
        <taxon>Episquamata</taxon>
        <taxon>Toxicofera</taxon>
        <taxon>Serpentes</taxon>
        <taxon>Colubroidea</taxon>
        <taxon>Elapidae</taxon>
        <taxon>Elapinae</taxon>
        <taxon>Micrurus</taxon>
    </lineage>
</organism>
<evidence type="ECO:0000313" key="2">
    <source>
        <dbReference type="EMBL" id="LAB17146.1"/>
    </source>
</evidence>
<protein>
    <recommendedName>
        <fullName evidence="1">FERM domain-containing protein</fullName>
    </recommendedName>
</protein>
<dbReference type="GO" id="GO:0035556">
    <property type="term" value="P:intracellular signal transduction"/>
    <property type="evidence" value="ECO:0007669"/>
    <property type="project" value="TreeGrafter"/>
</dbReference>
<dbReference type="PANTHER" id="PTHR45807">
    <property type="entry name" value="TYROSINE-PROTEIN KINASE HOPSCOTCH"/>
    <property type="match status" value="1"/>
</dbReference>
<dbReference type="EMBL" id="IACM01001777">
    <property type="protein sequence ID" value="LAB17146.1"/>
    <property type="molecule type" value="Transcribed_RNA"/>
</dbReference>